<feature type="domain" description="SHSP" evidence="3">
    <location>
        <begin position="36"/>
        <end position="152"/>
    </location>
</feature>
<dbReference type="EMBL" id="JAHESF010000008">
    <property type="protein sequence ID" value="MBT1697222.1"/>
    <property type="molecule type" value="Genomic_DNA"/>
</dbReference>
<protein>
    <submittedName>
        <fullName evidence="4">Hsp20/alpha crystallin family protein</fullName>
    </submittedName>
</protein>
<dbReference type="CDD" id="cd06464">
    <property type="entry name" value="ACD_sHsps-like"/>
    <property type="match status" value="1"/>
</dbReference>
<gene>
    <name evidence="4" type="ORF">KK083_10070</name>
</gene>
<organism evidence="4 5">
    <name type="scientific">Chryseosolibacter histidini</name>
    <dbReference type="NCBI Taxonomy" id="2782349"/>
    <lineage>
        <taxon>Bacteria</taxon>
        <taxon>Pseudomonadati</taxon>
        <taxon>Bacteroidota</taxon>
        <taxon>Cytophagia</taxon>
        <taxon>Cytophagales</taxon>
        <taxon>Chryseotaleaceae</taxon>
        <taxon>Chryseosolibacter</taxon>
    </lineage>
</organism>
<dbReference type="InterPro" id="IPR002068">
    <property type="entry name" value="A-crystallin/Hsp20_dom"/>
</dbReference>
<dbReference type="RefSeq" id="WP_254163055.1">
    <property type="nucleotide sequence ID" value="NZ_JAHESF010000008.1"/>
</dbReference>
<dbReference type="AlphaFoldDB" id="A0AAP2GPA2"/>
<evidence type="ECO:0000313" key="4">
    <source>
        <dbReference type="EMBL" id="MBT1697222.1"/>
    </source>
</evidence>
<comment type="similarity">
    <text evidence="1 2">Belongs to the small heat shock protein (HSP20) family.</text>
</comment>
<evidence type="ECO:0000256" key="1">
    <source>
        <dbReference type="PROSITE-ProRule" id="PRU00285"/>
    </source>
</evidence>
<dbReference type="PROSITE" id="PS01031">
    <property type="entry name" value="SHSP"/>
    <property type="match status" value="1"/>
</dbReference>
<dbReference type="InterPro" id="IPR008978">
    <property type="entry name" value="HSP20-like_chaperone"/>
</dbReference>
<dbReference type="Pfam" id="PF00011">
    <property type="entry name" value="HSP20"/>
    <property type="match status" value="1"/>
</dbReference>
<dbReference type="Proteomes" id="UP001319200">
    <property type="component" value="Unassembled WGS sequence"/>
</dbReference>
<accession>A0AAP2GPA2</accession>
<sequence length="152" mass="17396">MKTLVRTNGSLFPSMPSLLNDFFTDDWFNSSLANWKSSGATLPAVNVKETNDDFRIEVAAPGMKRDDFKVELDNHILTISSQREDQREEKDEHVDYTRREFSYQSFQRSFTLPEGKVEGEKIAARYVDGILYITVPKKEEAKVKPAKQIAVS</sequence>
<reference evidence="4 5" key="1">
    <citation type="submission" date="2021-05" db="EMBL/GenBank/DDBJ databases">
        <title>A Polyphasic approach of four new species of the genus Ohtaekwangia: Ohtaekwangia histidinii sp. nov., Ohtaekwangia cretensis sp. nov., Ohtaekwangia indiensis sp. nov., Ohtaekwangia reichenbachii sp. nov. from diverse environment.</title>
        <authorList>
            <person name="Octaviana S."/>
        </authorList>
    </citation>
    <scope>NUCLEOTIDE SEQUENCE [LARGE SCALE GENOMIC DNA]</scope>
    <source>
        <strain evidence="4 5">PWU4</strain>
    </source>
</reference>
<comment type="caution">
    <text evidence="4">The sequence shown here is derived from an EMBL/GenBank/DDBJ whole genome shotgun (WGS) entry which is preliminary data.</text>
</comment>
<evidence type="ECO:0000259" key="3">
    <source>
        <dbReference type="PROSITE" id="PS01031"/>
    </source>
</evidence>
<name>A0AAP2GPA2_9BACT</name>
<keyword evidence="5" id="KW-1185">Reference proteome</keyword>
<dbReference type="SUPFAM" id="SSF49764">
    <property type="entry name" value="HSP20-like chaperones"/>
    <property type="match status" value="1"/>
</dbReference>
<dbReference type="Gene3D" id="2.60.40.790">
    <property type="match status" value="1"/>
</dbReference>
<evidence type="ECO:0000313" key="5">
    <source>
        <dbReference type="Proteomes" id="UP001319200"/>
    </source>
</evidence>
<dbReference type="InterPro" id="IPR031107">
    <property type="entry name" value="Small_HSP"/>
</dbReference>
<proteinExistence type="inferred from homology"/>
<evidence type="ECO:0000256" key="2">
    <source>
        <dbReference type="RuleBase" id="RU003616"/>
    </source>
</evidence>
<dbReference type="PANTHER" id="PTHR11527">
    <property type="entry name" value="HEAT-SHOCK PROTEIN 20 FAMILY MEMBER"/>
    <property type="match status" value="1"/>
</dbReference>